<proteinExistence type="predicted"/>
<dbReference type="KEGG" id="bvq:FHE72_03910"/>
<keyword evidence="1" id="KW-0472">Membrane</keyword>
<accession>A0A6I6UE91</accession>
<keyword evidence="1" id="KW-0812">Transmembrane</keyword>
<dbReference type="RefSeq" id="WP_159361286.1">
    <property type="nucleotide sequence ID" value="NZ_CP047394.1"/>
</dbReference>
<sequence length="104" mass="11524">MSKDNLTLVIILGILSTMVGFIMFFFNVYFGSATAEAQFFNNGIGGPEYYNVILKGYINTYLVGGSILFVVGVLAIVLGYHQLQLKKGSDSQLDESIQDREEEQ</sequence>
<feature type="transmembrane region" description="Helical" evidence="1">
    <location>
        <begin position="7"/>
        <end position="30"/>
    </location>
</feature>
<dbReference type="Proteomes" id="UP000465062">
    <property type="component" value="Chromosome"/>
</dbReference>
<gene>
    <name evidence="2" type="ORF">FHE72_03910</name>
</gene>
<evidence type="ECO:0000313" key="3">
    <source>
        <dbReference type="Proteomes" id="UP000465062"/>
    </source>
</evidence>
<dbReference type="AlphaFoldDB" id="A0A6I6UE91"/>
<evidence type="ECO:0000256" key="1">
    <source>
        <dbReference type="SAM" id="Phobius"/>
    </source>
</evidence>
<evidence type="ECO:0000313" key="2">
    <source>
        <dbReference type="EMBL" id="QHE60278.1"/>
    </source>
</evidence>
<organism evidence="2 3">
    <name type="scientific">Rossellomorea vietnamensis</name>
    <dbReference type="NCBI Taxonomy" id="218284"/>
    <lineage>
        <taxon>Bacteria</taxon>
        <taxon>Bacillati</taxon>
        <taxon>Bacillota</taxon>
        <taxon>Bacilli</taxon>
        <taxon>Bacillales</taxon>
        <taxon>Bacillaceae</taxon>
        <taxon>Rossellomorea</taxon>
    </lineage>
</organism>
<dbReference type="EMBL" id="CP047394">
    <property type="protein sequence ID" value="QHE60278.1"/>
    <property type="molecule type" value="Genomic_DNA"/>
</dbReference>
<name>A0A6I6UE91_9BACI</name>
<reference evidence="2 3" key="1">
    <citation type="submission" date="2019-06" db="EMBL/GenBank/DDBJ databases">
        <title>An operon consisting of a P-type ATPase gene and a transcriptional regular gene given the different cadmium resistance in Bacillus vietamensis 151-6 and Bacillus marisflavi 151-25.</title>
        <authorList>
            <person name="Yu X."/>
        </authorList>
    </citation>
    <scope>NUCLEOTIDE SEQUENCE [LARGE SCALE GENOMIC DNA]</scope>
    <source>
        <strain evidence="2 3">151-6</strain>
    </source>
</reference>
<protein>
    <submittedName>
        <fullName evidence="2">Uncharacterized protein</fullName>
    </submittedName>
</protein>
<keyword evidence="1" id="KW-1133">Transmembrane helix</keyword>
<feature type="transmembrane region" description="Helical" evidence="1">
    <location>
        <begin position="58"/>
        <end position="80"/>
    </location>
</feature>